<feature type="region of interest" description="Disordered" evidence="1">
    <location>
        <begin position="292"/>
        <end position="319"/>
    </location>
</feature>
<evidence type="ECO:0000256" key="2">
    <source>
        <dbReference type="SAM" id="Phobius"/>
    </source>
</evidence>
<keyword evidence="2" id="KW-1133">Transmembrane helix</keyword>
<proteinExistence type="predicted"/>
<keyword evidence="2" id="KW-0472">Membrane</keyword>
<feature type="transmembrane region" description="Helical" evidence="2">
    <location>
        <begin position="65"/>
        <end position="87"/>
    </location>
</feature>
<feature type="transmembrane region" description="Helical" evidence="2">
    <location>
        <begin position="35"/>
        <end position="53"/>
    </location>
</feature>
<evidence type="ECO:0008006" key="5">
    <source>
        <dbReference type="Google" id="ProtNLM"/>
    </source>
</evidence>
<dbReference type="OrthoDB" id="9899749at2"/>
<dbReference type="RefSeq" id="WP_007717009.1">
    <property type="nucleotide sequence ID" value="NZ_CABMHH010000171.1"/>
</dbReference>
<keyword evidence="2" id="KW-0812">Transmembrane</keyword>
<name>A0A413F964_9FIRM</name>
<comment type="caution">
    <text evidence="3">The sequence shown here is derived from an EMBL/GenBank/DDBJ whole genome shotgun (WGS) entry which is preliminary data.</text>
</comment>
<evidence type="ECO:0000313" key="4">
    <source>
        <dbReference type="Proteomes" id="UP000283880"/>
    </source>
</evidence>
<dbReference type="AlphaFoldDB" id="A0A413F964"/>
<feature type="compositionally biased region" description="Basic and acidic residues" evidence="1">
    <location>
        <begin position="306"/>
        <end position="319"/>
    </location>
</feature>
<organism evidence="3 4">
    <name type="scientific">Enterocloster asparagiformis</name>
    <dbReference type="NCBI Taxonomy" id="333367"/>
    <lineage>
        <taxon>Bacteria</taxon>
        <taxon>Bacillati</taxon>
        <taxon>Bacillota</taxon>
        <taxon>Clostridia</taxon>
        <taxon>Lachnospirales</taxon>
        <taxon>Lachnospiraceae</taxon>
        <taxon>Enterocloster</taxon>
    </lineage>
</organism>
<dbReference type="EMBL" id="QSBM01000022">
    <property type="protein sequence ID" value="RGX24449.1"/>
    <property type="molecule type" value="Genomic_DNA"/>
</dbReference>
<evidence type="ECO:0000256" key="1">
    <source>
        <dbReference type="SAM" id="MobiDB-lite"/>
    </source>
</evidence>
<reference evidence="3 4" key="1">
    <citation type="submission" date="2018-08" db="EMBL/GenBank/DDBJ databases">
        <title>A genome reference for cultivated species of the human gut microbiota.</title>
        <authorList>
            <person name="Zou Y."/>
            <person name="Xue W."/>
            <person name="Luo G."/>
        </authorList>
    </citation>
    <scope>NUCLEOTIDE SEQUENCE [LARGE SCALE GENOMIC DNA]</scope>
    <source>
        <strain evidence="3 4">AF04-15</strain>
    </source>
</reference>
<protein>
    <recommendedName>
        <fullName evidence="5">Tetratricopeptide repeat protein</fullName>
    </recommendedName>
</protein>
<sequence>MKQTFRVPVRELLEPFYTDRADPQDLARFTRWGTFGKMLQAAGLWLIVVFTAFELMTEVDLKTHFLLLLLALGVSLAGFFLGVVGNYRILGVLEQRCDPQLYAGLMYESALRLQQARMPKQSVRERGCGMMAANFAMALCYMGRWEEARVLVSRLLRCEPTAVEEMRCHCVMVRYYSHHREAEALREALQDMRCAAAGMKGKRTDLLIRHAERMERISRALCEAGLEGAYQTCRNIKPVKDTPLTRVQQAYELGHMEFELGLEGEAGRNLAYAAKHGKDLQMGREAEMLLKKLQAGRAAGGGSGVPDKDHTDRERGNDS</sequence>
<gene>
    <name evidence="3" type="ORF">DWV29_23590</name>
</gene>
<evidence type="ECO:0000313" key="3">
    <source>
        <dbReference type="EMBL" id="RGX24449.1"/>
    </source>
</evidence>
<accession>A0A413F964</accession>
<dbReference type="Proteomes" id="UP000283880">
    <property type="component" value="Unassembled WGS sequence"/>
</dbReference>